<comment type="similarity">
    <text evidence="1">Belongs to the WrbA family.</text>
</comment>
<evidence type="ECO:0000313" key="3">
    <source>
        <dbReference type="EMBL" id="PEN05082.1"/>
    </source>
</evidence>
<dbReference type="SUPFAM" id="SSF52218">
    <property type="entry name" value="Flavoproteins"/>
    <property type="match status" value="1"/>
</dbReference>
<dbReference type="Gene3D" id="3.40.50.360">
    <property type="match status" value="1"/>
</dbReference>
<dbReference type="PROSITE" id="PS50902">
    <property type="entry name" value="FLAVODOXIN_LIKE"/>
    <property type="match status" value="1"/>
</dbReference>
<sequence length="208" mass="22338">MATNVLIPFYSSYGHTYQMAQAVAEGAEGVEDTDVQLRRIPELEGARQAMSGQDAYVQAQEAMSEHPEVTHDDLRWADGIIWGSPTRYGNMTAQMKQFIDSTGALWQNGELEGKATAMFTSTATIHGGQETTILTSLVPLLHLGMIFVGLPYGENPQILTTDGIGGSPYGPATLAGGDGSRQPVEEELLSARNLGRRVANVSARLKGL</sequence>
<dbReference type="RefSeq" id="WP_098063224.1">
    <property type="nucleotide sequence ID" value="NZ_PDEP01000016.1"/>
</dbReference>
<accession>A0A2H3P405</accession>
<name>A0A2H3P405_9BACT</name>
<dbReference type="InterPro" id="IPR005025">
    <property type="entry name" value="FMN_Rdtase-like_dom"/>
</dbReference>
<dbReference type="GO" id="GO:0003955">
    <property type="term" value="F:NAD(P)H dehydrogenase (quinone) activity"/>
    <property type="evidence" value="ECO:0007669"/>
    <property type="project" value="InterPro"/>
</dbReference>
<dbReference type="EMBL" id="PDEP01000016">
    <property type="protein sequence ID" value="PEN05082.1"/>
    <property type="molecule type" value="Genomic_DNA"/>
</dbReference>
<dbReference type="GO" id="GO:0010181">
    <property type="term" value="F:FMN binding"/>
    <property type="evidence" value="ECO:0007669"/>
    <property type="project" value="InterPro"/>
</dbReference>
<dbReference type="Proteomes" id="UP000221024">
    <property type="component" value="Unassembled WGS sequence"/>
</dbReference>
<dbReference type="PANTHER" id="PTHR30546">
    <property type="entry name" value="FLAVODOXIN-RELATED PROTEIN WRBA-RELATED"/>
    <property type="match status" value="1"/>
</dbReference>
<dbReference type="GO" id="GO:0016020">
    <property type="term" value="C:membrane"/>
    <property type="evidence" value="ECO:0007669"/>
    <property type="project" value="TreeGrafter"/>
</dbReference>
<organism evidence="3 4">
    <name type="scientific">Longimonas halophila</name>
    <dbReference type="NCBI Taxonomy" id="1469170"/>
    <lineage>
        <taxon>Bacteria</taxon>
        <taxon>Pseudomonadati</taxon>
        <taxon>Rhodothermota</taxon>
        <taxon>Rhodothermia</taxon>
        <taxon>Rhodothermales</taxon>
        <taxon>Salisaetaceae</taxon>
        <taxon>Longimonas</taxon>
    </lineage>
</organism>
<protein>
    <submittedName>
        <fullName evidence="3">Flavoprotein</fullName>
    </submittedName>
</protein>
<dbReference type="InterPro" id="IPR029039">
    <property type="entry name" value="Flavoprotein-like_sf"/>
</dbReference>
<dbReference type="InterPro" id="IPR008254">
    <property type="entry name" value="Flavodoxin/NO_synth"/>
</dbReference>
<reference evidence="3 4" key="1">
    <citation type="submission" date="2017-10" db="EMBL/GenBank/DDBJ databases">
        <title>Draft genome of Longimonas halophila.</title>
        <authorList>
            <person name="Goh K.M."/>
            <person name="Shamsir M.S."/>
            <person name="Lim S.W."/>
        </authorList>
    </citation>
    <scope>NUCLEOTIDE SEQUENCE [LARGE SCALE GENOMIC DNA]</scope>
    <source>
        <strain evidence="3 4">KCTC 42399</strain>
    </source>
</reference>
<feature type="domain" description="Flavodoxin-like" evidence="2">
    <location>
        <begin position="5"/>
        <end position="199"/>
    </location>
</feature>
<dbReference type="InterPro" id="IPR010089">
    <property type="entry name" value="Flavoprotein_WrbA-like"/>
</dbReference>
<comment type="caution">
    <text evidence="3">The sequence shown here is derived from an EMBL/GenBank/DDBJ whole genome shotgun (WGS) entry which is preliminary data.</text>
</comment>
<evidence type="ECO:0000313" key="4">
    <source>
        <dbReference type="Proteomes" id="UP000221024"/>
    </source>
</evidence>
<dbReference type="OrthoDB" id="9806350at2"/>
<dbReference type="PANTHER" id="PTHR30546:SF23">
    <property type="entry name" value="FLAVOPROTEIN-LIKE PROTEIN YCP4-RELATED"/>
    <property type="match status" value="1"/>
</dbReference>
<gene>
    <name evidence="3" type="ORF">CRI93_13770</name>
</gene>
<evidence type="ECO:0000259" key="2">
    <source>
        <dbReference type="PROSITE" id="PS50902"/>
    </source>
</evidence>
<keyword evidence="4" id="KW-1185">Reference proteome</keyword>
<evidence type="ECO:0000256" key="1">
    <source>
        <dbReference type="ARBA" id="ARBA00006961"/>
    </source>
</evidence>
<dbReference type="FunFam" id="3.40.50.360:FF:000001">
    <property type="entry name" value="NAD(P)H dehydrogenase (Quinone) FQR1-like"/>
    <property type="match status" value="1"/>
</dbReference>
<dbReference type="NCBIfam" id="TIGR01755">
    <property type="entry name" value="flav_wrbA"/>
    <property type="match status" value="1"/>
</dbReference>
<dbReference type="Pfam" id="PF03358">
    <property type="entry name" value="FMN_red"/>
    <property type="match status" value="1"/>
</dbReference>
<proteinExistence type="inferred from homology"/>
<dbReference type="NCBIfam" id="NF002999">
    <property type="entry name" value="PRK03767.1"/>
    <property type="match status" value="1"/>
</dbReference>
<dbReference type="AlphaFoldDB" id="A0A2H3P405"/>